<evidence type="ECO:0000313" key="2">
    <source>
        <dbReference type="Proteomes" id="UP000027265"/>
    </source>
</evidence>
<dbReference type="Gene3D" id="3.80.10.10">
    <property type="entry name" value="Ribonuclease Inhibitor"/>
    <property type="match status" value="1"/>
</dbReference>
<dbReference type="SUPFAM" id="SSF52047">
    <property type="entry name" value="RNI-like"/>
    <property type="match status" value="1"/>
</dbReference>
<dbReference type="STRING" id="933084.A0A067PX66"/>
<accession>A0A067PX66</accession>
<organism evidence="1 2">
    <name type="scientific">Jaapia argillacea MUCL 33604</name>
    <dbReference type="NCBI Taxonomy" id="933084"/>
    <lineage>
        <taxon>Eukaryota</taxon>
        <taxon>Fungi</taxon>
        <taxon>Dikarya</taxon>
        <taxon>Basidiomycota</taxon>
        <taxon>Agaricomycotina</taxon>
        <taxon>Agaricomycetes</taxon>
        <taxon>Agaricomycetidae</taxon>
        <taxon>Jaapiales</taxon>
        <taxon>Jaapiaceae</taxon>
        <taxon>Jaapia</taxon>
    </lineage>
</organism>
<dbReference type="InParanoid" id="A0A067PX66"/>
<name>A0A067PX66_9AGAM</name>
<dbReference type="Proteomes" id="UP000027265">
    <property type="component" value="Unassembled WGS sequence"/>
</dbReference>
<protein>
    <recommendedName>
        <fullName evidence="3">F-box domain-containing protein</fullName>
    </recommendedName>
</protein>
<evidence type="ECO:0008006" key="3">
    <source>
        <dbReference type="Google" id="ProtNLM"/>
    </source>
</evidence>
<gene>
    <name evidence="1" type="ORF">JAAARDRAFT_34238</name>
</gene>
<dbReference type="OrthoDB" id="2788229at2759"/>
<dbReference type="AlphaFoldDB" id="A0A067PX66"/>
<dbReference type="HOGENOM" id="CLU_045278_1_0_1"/>
<keyword evidence="2" id="KW-1185">Reference proteome</keyword>
<evidence type="ECO:0000313" key="1">
    <source>
        <dbReference type="EMBL" id="KDQ58440.1"/>
    </source>
</evidence>
<dbReference type="EMBL" id="KL197717">
    <property type="protein sequence ID" value="KDQ58440.1"/>
    <property type="molecule type" value="Genomic_DNA"/>
</dbReference>
<proteinExistence type="predicted"/>
<reference evidence="2" key="1">
    <citation type="journal article" date="2014" name="Proc. Natl. Acad. Sci. U.S.A.">
        <title>Extensive sampling of basidiomycete genomes demonstrates inadequacy of the white-rot/brown-rot paradigm for wood decay fungi.</title>
        <authorList>
            <person name="Riley R."/>
            <person name="Salamov A.A."/>
            <person name="Brown D.W."/>
            <person name="Nagy L.G."/>
            <person name="Floudas D."/>
            <person name="Held B.W."/>
            <person name="Levasseur A."/>
            <person name="Lombard V."/>
            <person name="Morin E."/>
            <person name="Otillar R."/>
            <person name="Lindquist E.A."/>
            <person name="Sun H."/>
            <person name="LaButti K.M."/>
            <person name="Schmutz J."/>
            <person name="Jabbour D."/>
            <person name="Luo H."/>
            <person name="Baker S.E."/>
            <person name="Pisabarro A.G."/>
            <person name="Walton J.D."/>
            <person name="Blanchette R.A."/>
            <person name="Henrissat B."/>
            <person name="Martin F."/>
            <person name="Cullen D."/>
            <person name="Hibbett D.S."/>
            <person name="Grigoriev I.V."/>
        </authorList>
    </citation>
    <scope>NUCLEOTIDE SEQUENCE [LARGE SCALE GENOMIC DNA]</scope>
    <source>
        <strain evidence="2">MUCL 33604</strain>
    </source>
</reference>
<dbReference type="InterPro" id="IPR032675">
    <property type="entry name" value="LRR_dom_sf"/>
</dbReference>
<sequence>MNQLPREIFDQVIDHLHNDRSALISCSLTCRSWTPSSQLHIFGTVALETTLAQPLSGLLERSPHLALYITTLRISSRPTDEHNRLFNKAIPKIIPRLLNVRQLELLQFRFKSLDDANMWVVLKAFPRLRTIIGHCLCCEMIGLSDWFTDFIRTHPKMEKIELETCLHLYPGPVRSFRGTNIPLSGVVTPLPRITSLMLGCTGLVASILQPLSMHRILSHLKVLDILVSLPVNTSVIADVISAASGSLETFIFHFRLEEEEREIPAQDMSTIVNALSRCSHIRTVSIGPVFLAIDDSPRRRWIDMFLLALPAPRLEAINVHLFAVARDQYLGSELDAILETLSHPKFDNVQKIQLFVHRVRSMLGLLDELKAKAGYLGVRVEFQEYGFARRSRRMVY</sequence>